<protein>
    <submittedName>
        <fullName evidence="2">Uncharacterized protein</fullName>
    </submittedName>
</protein>
<accession>A0A8R1TU50</accession>
<evidence type="ECO:0000313" key="2">
    <source>
        <dbReference type="EnsemblMetazoa" id="OVOC4394.1"/>
    </source>
</evidence>
<keyword evidence="3" id="KW-1185">Reference proteome</keyword>
<name>A0A8R1TU50_ONCVO</name>
<reference evidence="3" key="1">
    <citation type="submission" date="2013-10" db="EMBL/GenBank/DDBJ databases">
        <title>Genome sequencing of Onchocerca volvulus.</title>
        <authorList>
            <person name="Cotton J."/>
            <person name="Tsai J."/>
            <person name="Stanley E."/>
            <person name="Tracey A."/>
            <person name="Holroyd N."/>
            <person name="Lustigman S."/>
            <person name="Berriman M."/>
        </authorList>
    </citation>
    <scope>NUCLEOTIDE SEQUENCE</scope>
</reference>
<proteinExistence type="predicted"/>
<dbReference type="AlphaFoldDB" id="A0A8R1TU50"/>
<sequence>MHTGCAHIPPGKLKMMQEQISDKNSKAYQRLNCERLKKRIQRQKKANTSNLLNVMLKDLCVEMSSEGGVENLLRRVSDPSITIGLGHLTVDLKLHLDQAWKMTRAREVSLSLGSSLSGSDSDESSNDSISRSYDKKNDRKMRKTKRNGMIMDEPNVKNHKKFTTRREDNE</sequence>
<reference evidence="2" key="2">
    <citation type="submission" date="2022-06" db="UniProtKB">
        <authorList>
            <consortium name="EnsemblMetazoa"/>
        </authorList>
    </citation>
    <scope>IDENTIFICATION</scope>
</reference>
<evidence type="ECO:0000313" key="3">
    <source>
        <dbReference type="Proteomes" id="UP000024404"/>
    </source>
</evidence>
<dbReference type="EnsemblMetazoa" id="OVOC4394.1">
    <property type="protein sequence ID" value="OVOC4394.1"/>
    <property type="gene ID" value="WBGene00241203"/>
</dbReference>
<dbReference type="Gene3D" id="1.25.40.180">
    <property type="match status" value="1"/>
</dbReference>
<organism evidence="2 3">
    <name type="scientific">Onchocerca volvulus</name>
    <dbReference type="NCBI Taxonomy" id="6282"/>
    <lineage>
        <taxon>Eukaryota</taxon>
        <taxon>Metazoa</taxon>
        <taxon>Ecdysozoa</taxon>
        <taxon>Nematoda</taxon>
        <taxon>Chromadorea</taxon>
        <taxon>Rhabditida</taxon>
        <taxon>Spirurina</taxon>
        <taxon>Spiruromorpha</taxon>
        <taxon>Filarioidea</taxon>
        <taxon>Onchocercidae</taxon>
        <taxon>Onchocerca</taxon>
    </lineage>
</organism>
<evidence type="ECO:0000256" key="1">
    <source>
        <dbReference type="SAM" id="MobiDB-lite"/>
    </source>
</evidence>
<feature type="region of interest" description="Disordered" evidence="1">
    <location>
        <begin position="111"/>
        <end position="170"/>
    </location>
</feature>
<dbReference type="EMBL" id="CMVM020000131">
    <property type="status" value="NOT_ANNOTATED_CDS"/>
    <property type="molecule type" value="Genomic_DNA"/>
</dbReference>
<dbReference type="Proteomes" id="UP000024404">
    <property type="component" value="Unassembled WGS sequence"/>
</dbReference>